<evidence type="ECO:0000313" key="2">
    <source>
        <dbReference type="Proteomes" id="UP000003294"/>
    </source>
</evidence>
<protein>
    <submittedName>
        <fullName evidence="1">Uncharacterized protein</fullName>
    </submittedName>
</protein>
<gene>
    <name evidence="1" type="ORF">NEICINOT_04528</name>
</gene>
<dbReference type="AlphaFoldDB" id="D0W4D1"/>
<name>D0W4D1_NEICI</name>
<evidence type="ECO:0000313" key="1">
    <source>
        <dbReference type="EMBL" id="EEZ71257.1"/>
    </source>
</evidence>
<proteinExistence type="predicted"/>
<dbReference type="Proteomes" id="UP000003294">
    <property type="component" value="Unassembled WGS sequence"/>
</dbReference>
<reference evidence="1 2" key="1">
    <citation type="submission" date="2009-10" db="EMBL/GenBank/DDBJ databases">
        <authorList>
            <person name="Weinstock G."/>
            <person name="Sodergren E."/>
            <person name="Clifton S."/>
            <person name="Fulton L."/>
            <person name="Fulton B."/>
            <person name="Courtney L."/>
            <person name="Fronick C."/>
            <person name="Harrison M."/>
            <person name="Strong C."/>
            <person name="Farmer C."/>
            <person name="Delahaunty K."/>
            <person name="Markovic C."/>
            <person name="Hall O."/>
            <person name="Minx P."/>
            <person name="Tomlinson C."/>
            <person name="Mitreva M."/>
            <person name="Nelson J."/>
            <person name="Hou S."/>
            <person name="Wollam A."/>
            <person name="Pepin K.H."/>
            <person name="Johnson M."/>
            <person name="Bhonagiri V."/>
            <person name="Nash W.E."/>
            <person name="Warren W."/>
            <person name="Chinwalla A."/>
            <person name="Mardis E.R."/>
            <person name="Wilson R.K."/>
        </authorList>
    </citation>
    <scope>NUCLEOTIDE SEQUENCE [LARGE SCALE GENOMIC DNA]</scope>
    <source>
        <strain evidence="1 2">ATCC 14685</strain>
    </source>
</reference>
<sequence>MLPPESGKNGKNHCPERRGWSGLCGSVMRLYRYRSADLFSAGVPVRLPENSGCIANGVFQVALMARIWR</sequence>
<dbReference type="EMBL" id="ACDY02000009">
    <property type="protein sequence ID" value="EEZ71257.1"/>
    <property type="molecule type" value="Genomic_DNA"/>
</dbReference>
<accession>D0W4D1</accession>
<comment type="caution">
    <text evidence="1">The sequence shown here is derived from an EMBL/GenBank/DDBJ whole genome shotgun (WGS) entry which is preliminary data.</text>
</comment>
<organism evidence="1 2">
    <name type="scientific">Neisseria cinerea ATCC 14685</name>
    <dbReference type="NCBI Taxonomy" id="546262"/>
    <lineage>
        <taxon>Bacteria</taxon>
        <taxon>Pseudomonadati</taxon>
        <taxon>Pseudomonadota</taxon>
        <taxon>Betaproteobacteria</taxon>
        <taxon>Neisseriales</taxon>
        <taxon>Neisseriaceae</taxon>
        <taxon>Neisseria</taxon>
    </lineage>
</organism>